<evidence type="ECO:0000313" key="2">
    <source>
        <dbReference type="EMBL" id="CTQ47599.1"/>
    </source>
</evidence>
<keyword evidence="1" id="KW-0732">Signal</keyword>
<dbReference type="EMBL" id="CXST01000010">
    <property type="protein sequence ID" value="CTQ47599.1"/>
    <property type="molecule type" value="Genomic_DNA"/>
</dbReference>
<dbReference type="AlphaFoldDB" id="A0A0M6YDT3"/>
<name>A0A0M6YDT3_9HYPH</name>
<dbReference type="Proteomes" id="UP000048926">
    <property type="component" value="Unassembled WGS sequence"/>
</dbReference>
<gene>
    <name evidence="2" type="ORF">LAL4801_06061</name>
</gene>
<evidence type="ECO:0000313" key="3">
    <source>
        <dbReference type="Proteomes" id="UP000048926"/>
    </source>
</evidence>
<feature type="signal peptide" evidence="1">
    <location>
        <begin position="1"/>
        <end position="22"/>
    </location>
</feature>
<feature type="chain" id="PRO_5005808160" evidence="1">
    <location>
        <begin position="23"/>
        <end position="105"/>
    </location>
</feature>
<keyword evidence="3" id="KW-1185">Reference proteome</keyword>
<protein>
    <submittedName>
        <fullName evidence="2">Uncharacterized protein</fullName>
    </submittedName>
</protein>
<sequence>MKRIRYAALLTLTSLYCLPSNAQSTFNTDLYLYNHNSAKCLGQGGQWRGMSCDLPGESRTSEDLANHGVITGDGTLLDLPGRINNNNKQGAAKLRRFADFLNNSE</sequence>
<accession>A0A0M6YDT3</accession>
<organism evidence="2 3">
    <name type="scientific">Roseibium aggregatum</name>
    <dbReference type="NCBI Taxonomy" id="187304"/>
    <lineage>
        <taxon>Bacteria</taxon>
        <taxon>Pseudomonadati</taxon>
        <taxon>Pseudomonadota</taxon>
        <taxon>Alphaproteobacteria</taxon>
        <taxon>Hyphomicrobiales</taxon>
        <taxon>Stappiaceae</taxon>
        <taxon>Roseibium</taxon>
    </lineage>
</organism>
<reference evidence="3" key="1">
    <citation type="submission" date="2015-07" db="EMBL/GenBank/DDBJ databases">
        <authorList>
            <person name="Rodrigo-Torres Lidia"/>
            <person name="Arahal R.David."/>
        </authorList>
    </citation>
    <scope>NUCLEOTIDE SEQUENCE [LARGE SCALE GENOMIC DNA]</scope>
    <source>
        <strain evidence="3">CECT 4801</strain>
    </source>
</reference>
<evidence type="ECO:0000256" key="1">
    <source>
        <dbReference type="SAM" id="SignalP"/>
    </source>
</evidence>
<proteinExistence type="predicted"/>